<evidence type="ECO:0000313" key="2">
    <source>
        <dbReference type="Proteomes" id="UP000184144"/>
    </source>
</evidence>
<dbReference type="Proteomes" id="UP000184144">
    <property type="component" value="Unassembled WGS sequence"/>
</dbReference>
<keyword evidence="2" id="KW-1185">Reference proteome</keyword>
<gene>
    <name evidence="1" type="ORF">SAMN05444273_103246</name>
</gene>
<evidence type="ECO:0000313" key="1">
    <source>
        <dbReference type="EMBL" id="SHE95241.1"/>
    </source>
</evidence>
<accession>A0A1M4XPA0</accession>
<protein>
    <recommendedName>
        <fullName evidence="3">4Fe-4S ferredoxin-type domain-containing protein</fullName>
    </recommendedName>
</protein>
<dbReference type="OrthoDB" id="8279740at2"/>
<dbReference type="EMBL" id="FQUV01000003">
    <property type="protein sequence ID" value="SHE95241.1"/>
    <property type="molecule type" value="Genomic_DNA"/>
</dbReference>
<proteinExistence type="predicted"/>
<dbReference type="RefSeq" id="WP_073142298.1">
    <property type="nucleotide sequence ID" value="NZ_FQUV01000003.1"/>
</dbReference>
<evidence type="ECO:0008006" key="3">
    <source>
        <dbReference type="Google" id="ProtNLM"/>
    </source>
</evidence>
<organism evidence="1 2">
    <name type="scientific">Litoreibacter ascidiaceicola</name>
    <dbReference type="NCBI Taxonomy" id="1486859"/>
    <lineage>
        <taxon>Bacteria</taxon>
        <taxon>Pseudomonadati</taxon>
        <taxon>Pseudomonadota</taxon>
        <taxon>Alphaproteobacteria</taxon>
        <taxon>Rhodobacterales</taxon>
        <taxon>Roseobacteraceae</taxon>
        <taxon>Litoreibacter</taxon>
    </lineage>
</organism>
<dbReference type="AlphaFoldDB" id="A0A1M4XPA0"/>
<dbReference type="STRING" id="1486859.SAMN05444273_103246"/>
<reference evidence="2" key="1">
    <citation type="submission" date="2016-11" db="EMBL/GenBank/DDBJ databases">
        <authorList>
            <person name="Varghese N."/>
            <person name="Submissions S."/>
        </authorList>
    </citation>
    <scope>NUCLEOTIDE SEQUENCE [LARGE SCALE GENOMIC DNA]</scope>
    <source>
        <strain evidence="2">DSM 100566</strain>
    </source>
</reference>
<sequence length="220" mass="23982">MTLDSLQARCSAVNLDILGAFHPEPEDLAPEGCGTLVLLGPKEPGFWNAFTSSTEWRDKTPDPMDRWSTRVVTTLAQQTGTTALFPFGGPPYQPFFRWALASGHAWQSPVSLLVHDQAGLMVSYRGALAFRERLELPPAPAKPCDTCTDQPCLSACPSQALTNAGYDVPKCHAFLETDEGQAHLTKGCNVRRACPLSQSYGRVEEQSAYHMSIFHKGATA</sequence>
<name>A0A1M4XPA0_9RHOB</name>